<reference evidence="3 4" key="1">
    <citation type="submission" date="2018-06" db="EMBL/GenBank/DDBJ databases">
        <title>Comparative genomics reveals the genomic features of Rhizophagus irregularis, R. cerebriforme, R. diaphanum and Gigaspora rosea, and their symbiotic lifestyle signature.</title>
        <authorList>
            <person name="Morin E."/>
            <person name="San Clemente H."/>
            <person name="Chen E.C.H."/>
            <person name="De La Providencia I."/>
            <person name="Hainaut M."/>
            <person name="Kuo A."/>
            <person name="Kohler A."/>
            <person name="Murat C."/>
            <person name="Tang N."/>
            <person name="Roy S."/>
            <person name="Loubradou J."/>
            <person name="Henrissat B."/>
            <person name="Grigoriev I.V."/>
            <person name="Corradi N."/>
            <person name="Roux C."/>
            <person name="Martin F.M."/>
        </authorList>
    </citation>
    <scope>NUCLEOTIDE SEQUENCE [LARGE SCALE GENOMIC DNA]</scope>
    <source>
        <strain evidence="3 4">DAOM 194757</strain>
    </source>
</reference>
<proteinExistence type="predicted"/>
<dbReference type="EMBL" id="QKWP01000666">
    <property type="protein sequence ID" value="RIB16567.1"/>
    <property type="molecule type" value="Genomic_DNA"/>
</dbReference>
<accession>A0A397V5G0</accession>
<evidence type="ECO:0000256" key="2">
    <source>
        <dbReference type="SAM" id="SignalP"/>
    </source>
</evidence>
<evidence type="ECO:0000313" key="4">
    <source>
        <dbReference type="Proteomes" id="UP000266673"/>
    </source>
</evidence>
<gene>
    <name evidence="3" type="ORF">C2G38_1501296</name>
</gene>
<evidence type="ECO:0000256" key="1">
    <source>
        <dbReference type="SAM" id="MobiDB-lite"/>
    </source>
</evidence>
<keyword evidence="2" id="KW-0732">Signal</keyword>
<dbReference type="AlphaFoldDB" id="A0A397V5G0"/>
<organism evidence="3 4">
    <name type="scientific">Gigaspora rosea</name>
    <dbReference type="NCBI Taxonomy" id="44941"/>
    <lineage>
        <taxon>Eukaryota</taxon>
        <taxon>Fungi</taxon>
        <taxon>Fungi incertae sedis</taxon>
        <taxon>Mucoromycota</taxon>
        <taxon>Glomeromycotina</taxon>
        <taxon>Glomeromycetes</taxon>
        <taxon>Diversisporales</taxon>
        <taxon>Gigasporaceae</taxon>
        <taxon>Gigaspora</taxon>
    </lineage>
</organism>
<feature type="chain" id="PRO_5017480985" evidence="2">
    <location>
        <begin position="19"/>
        <end position="271"/>
    </location>
</feature>
<name>A0A397V5G0_9GLOM</name>
<protein>
    <submittedName>
        <fullName evidence="3">Uncharacterized protein</fullName>
    </submittedName>
</protein>
<dbReference type="Proteomes" id="UP000266673">
    <property type="component" value="Unassembled WGS sequence"/>
</dbReference>
<feature type="compositionally biased region" description="Low complexity" evidence="1">
    <location>
        <begin position="65"/>
        <end position="95"/>
    </location>
</feature>
<feature type="signal peptide" evidence="2">
    <location>
        <begin position="1"/>
        <end position="18"/>
    </location>
</feature>
<keyword evidence="4" id="KW-1185">Reference proteome</keyword>
<sequence length="271" mass="29892">MKILLFYICFLLITKVQANNYIIKKSTEDISFLDHEKRQEFELVSFSKRDPFPKISIGSSGSGSSGSSSSSDSNSNSNPNSNSNSNPNYESNSISLQSRSQTSVKTSTEDIALYLINQMGNKAEDVIKQEVVDWAKKNGYSDKEADKIGEEAKRLVKCMKNTAISLLKWEFNMTKNASCISCKQINSLSNIHTNSSQINGTAAIESLKLLYSIKSTIDDAGKCKFNLECMNTYANDNSCLQSLSSGSNSNSNNNFLITIGIMLEIVVIMII</sequence>
<evidence type="ECO:0000313" key="3">
    <source>
        <dbReference type="EMBL" id="RIB16567.1"/>
    </source>
</evidence>
<comment type="caution">
    <text evidence="3">The sequence shown here is derived from an EMBL/GenBank/DDBJ whole genome shotgun (WGS) entry which is preliminary data.</text>
</comment>
<dbReference type="OrthoDB" id="2448820at2759"/>
<feature type="region of interest" description="Disordered" evidence="1">
    <location>
        <begin position="55"/>
        <end position="102"/>
    </location>
</feature>